<sequence length="455" mass="50793">MACVISASSSNSGKTLLCLLLIAWLKSIKKTVQPFKVGPDYLDPQQLSAVSNKACRNLDLILSGEKWVKESFNHFGGLTDFSIVEGVMGLFDGIGSSSKGSTAELAKVLGLPIVLIVDARGKAASLAALIKGFQEHDKELKIEGIVLNNVQTPRHEKILLEVLSQINVKPLGCIPKCQDLYLPSRHLGLAPIHEIQNLDIKVKKWASIAKNYLDVESFKKLLLPHKSQDKIINYLPKKDSGLVHPIAIAEDEAFHFRYQETKELLEKNGMPTIRWKPLENKQIPNEAKGLIIPGGFPEQHAEQLSNSKISLKSINIFAKKFPIYAECGGMMLLGKSIFDLEGKEHSMAGILPFKAKKGNLKIGYREAISKNKSPVIDPGNKLIGHEFHRWEIINEKHNSEINPLWDIKGWNIELKNEGFCNHLIHASWIHLHWASSPEILNNWKKTVINCSKESA</sequence>
<dbReference type="InterPro" id="IPR002586">
    <property type="entry name" value="CobQ/CobB/MinD/ParA_Nub-bd_dom"/>
</dbReference>
<dbReference type="AlphaFoldDB" id="A0A318R3X3"/>
<keyword evidence="2" id="KW-0436">Ligase</keyword>
<dbReference type="SUPFAM" id="SSF52317">
    <property type="entry name" value="Class I glutamine amidotransferase-like"/>
    <property type="match status" value="1"/>
</dbReference>
<dbReference type="Proteomes" id="UP000247807">
    <property type="component" value="Unassembled WGS sequence"/>
</dbReference>
<dbReference type="NCBIfam" id="NF002204">
    <property type="entry name" value="PRK01077.1"/>
    <property type="match status" value="1"/>
</dbReference>
<dbReference type="Gene3D" id="3.40.50.300">
    <property type="entry name" value="P-loop containing nucleotide triphosphate hydrolases"/>
    <property type="match status" value="1"/>
</dbReference>
<dbReference type="PANTHER" id="PTHR43873">
    <property type="entry name" value="COBYRINATE A,C-DIAMIDE SYNTHASE"/>
    <property type="match status" value="1"/>
</dbReference>
<dbReference type="OrthoDB" id="9764035at2"/>
<dbReference type="PANTHER" id="PTHR43873:SF1">
    <property type="entry name" value="COBYRINATE A,C-DIAMIDE SYNTHASE"/>
    <property type="match status" value="1"/>
</dbReference>
<proteinExistence type="predicted"/>
<dbReference type="Pfam" id="PF01656">
    <property type="entry name" value="CbiA"/>
    <property type="match status" value="1"/>
</dbReference>
<dbReference type="Pfam" id="PF07685">
    <property type="entry name" value="GATase_3"/>
    <property type="match status" value="1"/>
</dbReference>
<keyword evidence="3" id="KW-0547">Nucleotide-binding</keyword>
<evidence type="ECO:0000256" key="2">
    <source>
        <dbReference type="ARBA" id="ARBA00022598"/>
    </source>
</evidence>
<reference evidence="9 10" key="1">
    <citation type="journal article" date="2018" name="Appl. Environ. Microbiol.">
        <title>Genome rearrangement shapes Prochlorococcus ecological adaptation.</title>
        <authorList>
            <person name="Yan W."/>
            <person name="Wei S."/>
            <person name="Wang Q."/>
            <person name="Xiao X."/>
            <person name="Zeng Q."/>
            <person name="Jiao N."/>
            <person name="Zhang R."/>
        </authorList>
    </citation>
    <scope>NUCLEOTIDE SEQUENCE [LARGE SCALE GENOMIC DNA]</scope>
    <source>
        <strain evidence="9 10">XMU1408</strain>
    </source>
</reference>
<keyword evidence="4" id="KW-0067">ATP-binding</keyword>
<dbReference type="InterPro" id="IPR011698">
    <property type="entry name" value="GATase_3"/>
</dbReference>
<dbReference type="Gene3D" id="3.40.50.880">
    <property type="match status" value="1"/>
</dbReference>
<dbReference type="InterPro" id="IPR029062">
    <property type="entry name" value="Class_I_gatase-like"/>
</dbReference>
<organism evidence="9 10">
    <name type="scientific">Prochlorococcus marinus XMU1408</name>
    <dbReference type="NCBI Taxonomy" id="2213228"/>
    <lineage>
        <taxon>Bacteria</taxon>
        <taxon>Bacillati</taxon>
        <taxon>Cyanobacteriota</taxon>
        <taxon>Cyanophyceae</taxon>
        <taxon>Synechococcales</taxon>
        <taxon>Prochlorococcaceae</taxon>
        <taxon>Prochlorococcus</taxon>
    </lineage>
</organism>
<evidence type="ECO:0000313" key="10">
    <source>
        <dbReference type="Proteomes" id="UP000247807"/>
    </source>
</evidence>
<gene>
    <name evidence="9" type="ORF">DNJ73_06215</name>
</gene>
<evidence type="ECO:0000259" key="8">
    <source>
        <dbReference type="Pfam" id="PF07685"/>
    </source>
</evidence>
<protein>
    <submittedName>
        <fullName evidence="9">Cobyrinate a,c-diamide synthase</fullName>
    </submittedName>
</protein>
<evidence type="ECO:0000256" key="5">
    <source>
        <dbReference type="ARBA" id="ARBA00022842"/>
    </source>
</evidence>
<keyword evidence="5" id="KW-0460">Magnesium</keyword>
<dbReference type="SUPFAM" id="SSF52540">
    <property type="entry name" value="P-loop containing nucleoside triphosphate hydrolases"/>
    <property type="match status" value="1"/>
</dbReference>
<dbReference type="GO" id="GO:0005524">
    <property type="term" value="F:ATP binding"/>
    <property type="evidence" value="ECO:0007669"/>
    <property type="project" value="UniProtKB-KW"/>
</dbReference>
<evidence type="ECO:0000259" key="7">
    <source>
        <dbReference type="Pfam" id="PF01656"/>
    </source>
</evidence>
<feature type="domain" description="CobQ/CobB/MinD/ParA nucleotide binding" evidence="7">
    <location>
        <begin position="5"/>
        <end position="186"/>
    </location>
</feature>
<dbReference type="RefSeq" id="WP_158466850.1">
    <property type="nucleotide sequence ID" value="NZ_QJUE01000004.1"/>
</dbReference>
<name>A0A318R3X3_PROMR</name>
<evidence type="ECO:0000256" key="4">
    <source>
        <dbReference type="ARBA" id="ARBA00022840"/>
    </source>
</evidence>
<accession>A0A318R3X3</accession>
<dbReference type="CDD" id="cd03130">
    <property type="entry name" value="GATase1_CobB"/>
    <property type="match status" value="1"/>
</dbReference>
<dbReference type="EMBL" id="QJUE01000004">
    <property type="protein sequence ID" value="PYE01673.1"/>
    <property type="molecule type" value="Genomic_DNA"/>
</dbReference>
<keyword evidence="6" id="KW-0315">Glutamine amidotransferase</keyword>
<dbReference type="PROSITE" id="PS51274">
    <property type="entry name" value="GATASE_COBBQ"/>
    <property type="match status" value="1"/>
</dbReference>
<dbReference type="GO" id="GO:0042242">
    <property type="term" value="F:cobyrinic acid a,c-diamide synthase activity"/>
    <property type="evidence" value="ECO:0007669"/>
    <property type="project" value="InterPro"/>
</dbReference>
<evidence type="ECO:0000256" key="6">
    <source>
        <dbReference type="ARBA" id="ARBA00022962"/>
    </source>
</evidence>
<evidence type="ECO:0000256" key="1">
    <source>
        <dbReference type="ARBA" id="ARBA00001946"/>
    </source>
</evidence>
<dbReference type="NCBIfam" id="TIGR00379">
    <property type="entry name" value="cobB"/>
    <property type="match status" value="1"/>
</dbReference>
<dbReference type="InterPro" id="IPR027417">
    <property type="entry name" value="P-loop_NTPase"/>
</dbReference>
<evidence type="ECO:0000313" key="9">
    <source>
        <dbReference type="EMBL" id="PYE01673.1"/>
    </source>
</evidence>
<feature type="domain" description="CobB/CobQ-like glutamine amidotransferase" evidence="8">
    <location>
        <begin position="246"/>
        <end position="436"/>
    </location>
</feature>
<comment type="caution">
    <text evidence="9">The sequence shown here is derived from an EMBL/GenBank/DDBJ whole genome shotgun (WGS) entry which is preliminary data.</text>
</comment>
<evidence type="ECO:0000256" key="3">
    <source>
        <dbReference type="ARBA" id="ARBA00022741"/>
    </source>
</evidence>
<comment type="cofactor">
    <cofactor evidence="1">
        <name>Mg(2+)</name>
        <dbReference type="ChEBI" id="CHEBI:18420"/>
    </cofactor>
</comment>
<dbReference type="InterPro" id="IPR004484">
    <property type="entry name" value="CbiA/CobB_synth"/>
</dbReference>